<dbReference type="GO" id="GO:0005525">
    <property type="term" value="F:GTP binding"/>
    <property type="evidence" value="ECO:0007669"/>
    <property type="project" value="UniProtKB-KW"/>
</dbReference>
<accession>A0A1B6CJ09</accession>
<name>A0A1B6CJ09_9HEMI</name>
<dbReference type="Pfam" id="PF13167">
    <property type="entry name" value="GTP-bdg_N"/>
    <property type="match status" value="1"/>
</dbReference>
<dbReference type="InterPro" id="IPR016496">
    <property type="entry name" value="GTPase_HflX"/>
</dbReference>
<evidence type="ECO:0000256" key="4">
    <source>
        <dbReference type="ARBA" id="ARBA00023134"/>
    </source>
</evidence>
<evidence type="ECO:0000256" key="1">
    <source>
        <dbReference type="ARBA" id="ARBA00022723"/>
    </source>
</evidence>
<keyword evidence="2" id="KW-0547">Nucleotide-binding</keyword>
<dbReference type="PANTHER" id="PTHR10229:SF0">
    <property type="entry name" value="GTP-BINDING PROTEIN 6-RELATED"/>
    <property type="match status" value="1"/>
</dbReference>
<feature type="domain" description="Hflx-type G" evidence="5">
    <location>
        <begin position="298"/>
        <end position="465"/>
    </location>
</feature>
<dbReference type="GO" id="GO:0046872">
    <property type="term" value="F:metal ion binding"/>
    <property type="evidence" value="ECO:0007669"/>
    <property type="project" value="UniProtKB-KW"/>
</dbReference>
<dbReference type="PROSITE" id="PS51705">
    <property type="entry name" value="G_HFLX"/>
    <property type="match status" value="1"/>
</dbReference>
<dbReference type="Gene3D" id="3.40.50.11060">
    <property type="entry name" value="GTPase HflX, N-terminal domain"/>
    <property type="match status" value="1"/>
</dbReference>
<evidence type="ECO:0000256" key="2">
    <source>
        <dbReference type="ARBA" id="ARBA00022741"/>
    </source>
</evidence>
<organism evidence="6">
    <name type="scientific">Clastoptera arizonana</name>
    <name type="common">Arizona spittle bug</name>
    <dbReference type="NCBI Taxonomy" id="38151"/>
    <lineage>
        <taxon>Eukaryota</taxon>
        <taxon>Metazoa</taxon>
        <taxon>Ecdysozoa</taxon>
        <taxon>Arthropoda</taxon>
        <taxon>Hexapoda</taxon>
        <taxon>Insecta</taxon>
        <taxon>Pterygota</taxon>
        <taxon>Neoptera</taxon>
        <taxon>Paraneoptera</taxon>
        <taxon>Hemiptera</taxon>
        <taxon>Auchenorrhyncha</taxon>
        <taxon>Cercopoidea</taxon>
        <taxon>Clastopteridae</taxon>
        <taxon>Clastoptera</taxon>
    </lineage>
</organism>
<dbReference type="InterPro" id="IPR032305">
    <property type="entry name" value="GTP-bd_M"/>
</dbReference>
<dbReference type="SUPFAM" id="SSF52540">
    <property type="entry name" value="P-loop containing nucleoside triphosphate hydrolases"/>
    <property type="match status" value="1"/>
</dbReference>
<reference evidence="6" key="1">
    <citation type="submission" date="2015-12" db="EMBL/GenBank/DDBJ databases">
        <title>De novo transcriptome assembly of four potential Pierce s Disease insect vectors from Arizona vineyards.</title>
        <authorList>
            <person name="Tassone E.E."/>
        </authorList>
    </citation>
    <scope>NUCLEOTIDE SEQUENCE</scope>
</reference>
<dbReference type="InterPro" id="IPR025121">
    <property type="entry name" value="GTPase_HflX_N"/>
</dbReference>
<evidence type="ECO:0000313" key="6">
    <source>
        <dbReference type="EMBL" id="JAS13464.1"/>
    </source>
</evidence>
<gene>
    <name evidence="6" type="ORF">g.5478</name>
</gene>
<dbReference type="GO" id="GO:0043022">
    <property type="term" value="F:ribosome binding"/>
    <property type="evidence" value="ECO:0007669"/>
    <property type="project" value="TreeGrafter"/>
</dbReference>
<dbReference type="InterPro" id="IPR027417">
    <property type="entry name" value="P-loop_NTPase"/>
</dbReference>
<dbReference type="EMBL" id="GEDC01023834">
    <property type="protein sequence ID" value="JAS13464.1"/>
    <property type="molecule type" value="Transcribed_RNA"/>
</dbReference>
<dbReference type="CDD" id="cd01878">
    <property type="entry name" value="HflX"/>
    <property type="match status" value="1"/>
</dbReference>
<dbReference type="Gene3D" id="3.40.50.300">
    <property type="entry name" value="P-loop containing nucleotide triphosphate hydrolases"/>
    <property type="match status" value="1"/>
</dbReference>
<keyword evidence="4" id="KW-0342">GTP-binding</keyword>
<dbReference type="InterPro" id="IPR006073">
    <property type="entry name" value="GTP-bd"/>
</dbReference>
<dbReference type="GO" id="GO:0005737">
    <property type="term" value="C:cytoplasm"/>
    <property type="evidence" value="ECO:0007669"/>
    <property type="project" value="TreeGrafter"/>
</dbReference>
<dbReference type="NCBIfam" id="TIGR03156">
    <property type="entry name" value="GTP_HflX"/>
    <property type="match status" value="1"/>
</dbReference>
<evidence type="ECO:0000259" key="5">
    <source>
        <dbReference type="PROSITE" id="PS51705"/>
    </source>
</evidence>
<protein>
    <recommendedName>
        <fullName evidence="5">Hflx-type G domain-containing protein</fullName>
    </recommendedName>
</protein>
<keyword evidence="3" id="KW-0460">Magnesium</keyword>
<dbReference type="InterPro" id="IPR042108">
    <property type="entry name" value="GTPase_HflX_N_sf"/>
</dbReference>
<proteinExistence type="predicted"/>
<dbReference type="PANTHER" id="PTHR10229">
    <property type="entry name" value="GTP-BINDING PROTEIN HFLX"/>
    <property type="match status" value="1"/>
</dbReference>
<dbReference type="Pfam" id="PF16360">
    <property type="entry name" value="GTP-bdg_M"/>
    <property type="match status" value="1"/>
</dbReference>
<dbReference type="Pfam" id="PF01926">
    <property type="entry name" value="MMR_HSR1"/>
    <property type="match status" value="1"/>
</dbReference>
<dbReference type="AlphaFoldDB" id="A0A1B6CJ09"/>
<dbReference type="InterPro" id="IPR030394">
    <property type="entry name" value="G_HFLX_dom"/>
</dbReference>
<keyword evidence="1" id="KW-0479">Metal-binding</keyword>
<sequence>MIASIRPLKRIFNCVLRPFVSKITKVNHNKNYSSIYYGHFYKQKIVNLKYNKNFSKTSYYLKDISFDQEDPDSTNGNDEESFYEFANRTFRIPENGHNVFIIQPYIKWGPLKKTKTTPQLQLEEAVTLIKTLPRWKVLDSKIISLMSLDKKTLFGKGNLELIHEIIKANDQISAIFVSINILKPSQHRVLEDLFRVPVYDRYTIVMLIFKEHAITKEAKLQVSMAEIPYLYSRLKNVHEGATDRLGGGASAIGGDGETFIEVKRRLLTTREQKLKEAIKKLRGHREIIRKKRKKLEIPTVAVVGYTNAGKTSLIKALTGEKTLEPKDQLFATLDVTVHSGLLPSNLEVLYVDTIGFISDIPTGLIESFIATLEDAMIADLIIHVLDVSHPDAISQSEHVINTLKSLNLQESLFDNIIHVGNKADMLKTPLDDSLAKFKNLLVSATNGLGLKELKYKVENSVIKSTGRITMKIRIKNGGPELRWLYKESTVVNVEVDNDNTQFIYVNVIITESSLNKFKHLFIKLKNSSKSTY</sequence>
<dbReference type="FunFam" id="3.40.50.300:FF:000886">
    <property type="entry name" value="Putative GTP-binding protein 6"/>
    <property type="match status" value="1"/>
</dbReference>
<evidence type="ECO:0000256" key="3">
    <source>
        <dbReference type="ARBA" id="ARBA00022842"/>
    </source>
</evidence>